<dbReference type="NCBIfam" id="TIGR01700">
    <property type="entry name" value="PNPH"/>
    <property type="match status" value="1"/>
</dbReference>
<dbReference type="InterPro" id="IPR018099">
    <property type="entry name" value="Purine_phosphorylase-2_CS"/>
</dbReference>
<dbReference type="GO" id="GO:0004731">
    <property type="term" value="F:purine-nucleoside phosphorylase activity"/>
    <property type="evidence" value="ECO:0007669"/>
    <property type="project" value="UniProtKB-EC"/>
</dbReference>
<dbReference type="EMBL" id="CACVAQ010000531">
    <property type="protein sequence ID" value="CAA6830053.1"/>
    <property type="molecule type" value="Genomic_DNA"/>
</dbReference>
<sequence length="251" mass="27831">MYSKIQKAIASIQTQLQDFEPSIGIILGTGLGSFSKEIDTVLEIPYNKIPYFAEPTVEGHVGNLIFGYLEGIPIVAMAGRFHYYEGYSMEEVTFPVRVLKYLNIERLIISNAAGGVQGHLYPGDLVFIKDHINLHAQNPLRGKNDPRLGVRFPDMLKAYDTELNKKALAIAEKNNIRAFEGVYVGTQGPNLETPAEYNFFNIIGGDVVGMSTIPEVLVAKHMNLPVLVVSVISNRCFPVDEITETTLEEVI</sequence>
<accession>A0A6S6UNA6</accession>
<name>A0A6S6UNA6_9BACT</name>
<dbReference type="InterPro" id="IPR011270">
    <property type="entry name" value="Pur_Nuc_Pase_Ino/Guo-sp"/>
</dbReference>
<feature type="non-terminal residue" evidence="10">
    <location>
        <position position="251"/>
    </location>
</feature>
<dbReference type="NCBIfam" id="NF006054">
    <property type="entry name" value="PRK08202.1"/>
    <property type="match status" value="1"/>
</dbReference>
<evidence type="ECO:0000256" key="2">
    <source>
        <dbReference type="ARBA" id="ARBA00006751"/>
    </source>
</evidence>
<evidence type="ECO:0000256" key="7">
    <source>
        <dbReference type="ARBA" id="ARBA00031036"/>
    </source>
</evidence>
<reference evidence="10" key="1">
    <citation type="submission" date="2020-01" db="EMBL/GenBank/DDBJ databases">
        <authorList>
            <person name="Meier V. D."/>
            <person name="Meier V D."/>
        </authorList>
    </citation>
    <scope>NUCLEOTIDE SEQUENCE</scope>
    <source>
        <strain evidence="10">HLG_WM_MAG_10</strain>
    </source>
</reference>
<comment type="pathway">
    <text evidence="1">Purine metabolism; purine nucleoside salvage.</text>
</comment>
<dbReference type="CDD" id="cd09009">
    <property type="entry name" value="PNP-EcPNPII_like"/>
    <property type="match status" value="1"/>
</dbReference>
<dbReference type="EC" id="2.4.2.1" evidence="4"/>
<dbReference type="InterPro" id="IPR011268">
    <property type="entry name" value="Purine_phosphorylase"/>
</dbReference>
<dbReference type="GO" id="GO:0009116">
    <property type="term" value="P:nucleoside metabolic process"/>
    <property type="evidence" value="ECO:0007669"/>
    <property type="project" value="InterPro"/>
</dbReference>
<comment type="subunit">
    <text evidence="3">Homotrimer.</text>
</comment>
<dbReference type="PANTHER" id="PTHR11904:SF9">
    <property type="entry name" value="PURINE NUCLEOSIDE PHOSPHORYLASE-RELATED"/>
    <property type="match status" value="1"/>
</dbReference>
<dbReference type="AlphaFoldDB" id="A0A6S6UNA6"/>
<evidence type="ECO:0000256" key="6">
    <source>
        <dbReference type="ARBA" id="ARBA00022679"/>
    </source>
</evidence>
<protein>
    <recommendedName>
        <fullName evidence="4">purine-nucleoside phosphorylase</fullName>
        <ecNumber evidence="4">2.4.2.1</ecNumber>
    </recommendedName>
    <alternativeName>
        <fullName evidence="8">Inosine phosphorylase</fullName>
    </alternativeName>
    <alternativeName>
        <fullName evidence="7">Inosine-guanosine phosphorylase</fullName>
    </alternativeName>
</protein>
<evidence type="ECO:0000259" key="9">
    <source>
        <dbReference type="Pfam" id="PF01048"/>
    </source>
</evidence>
<evidence type="ECO:0000256" key="4">
    <source>
        <dbReference type="ARBA" id="ARBA00011886"/>
    </source>
</evidence>
<evidence type="ECO:0000256" key="8">
    <source>
        <dbReference type="ARBA" id="ARBA00033072"/>
    </source>
</evidence>
<dbReference type="Gene3D" id="3.40.50.1580">
    <property type="entry name" value="Nucleoside phosphorylase domain"/>
    <property type="match status" value="1"/>
</dbReference>
<dbReference type="SUPFAM" id="SSF53167">
    <property type="entry name" value="Purine and uridine phosphorylases"/>
    <property type="match status" value="1"/>
</dbReference>
<proteinExistence type="inferred from homology"/>
<gene>
    <name evidence="10" type="ORF">HELGO_WM26409</name>
</gene>
<evidence type="ECO:0000256" key="5">
    <source>
        <dbReference type="ARBA" id="ARBA00022676"/>
    </source>
</evidence>
<organism evidence="10">
    <name type="scientific">uncultured Aureispira sp</name>
    <dbReference type="NCBI Taxonomy" id="1331704"/>
    <lineage>
        <taxon>Bacteria</taxon>
        <taxon>Pseudomonadati</taxon>
        <taxon>Bacteroidota</taxon>
        <taxon>Saprospiria</taxon>
        <taxon>Saprospirales</taxon>
        <taxon>Saprospiraceae</taxon>
        <taxon>Aureispira</taxon>
        <taxon>environmental samples</taxon>
    </lineage>
</organism>
<dbReference type="UniPathway" id="UPA00606"/>
<dbReference type="GO" id="GO:0005737">
    <property type="term" value="C:cytoplasm"/>
    <property type="evidence" value="ECO:0007669"/>
    <property type="project" value="TreeGrafter"/>
</dbReference>
<comment type="similarity">
    <text evidence="2">Belongs to the PNP/MTAP phosphorylase family.</text>
</comment>
<evidence type="ECO:0000313" key="10">
    <source>
        <dbReference type="EMBL" id="CAA6830053.1"/>
    </source>
</evidence>
<dbReference type="PIRSF" id="PIRSF000477">
    <property type="entry name" value="PurNPase"/>
    <property type="match status" value="1"/>
</dbReference>
<evidence type="ECO:0000256" key="3">
    <source>
        <dbReference type="ARBA" id="ARBA00011233"/>
    </source>
</evidence>
<feature type="domain" description="Nucleoside phosphorylase" evidence="9">
    <location>
        <begin position="23"/>
        <end position="238"/>
    </location>
</feature>
<dbReference type="Pfam" id="PF01048">
    <property type="entry name" value="PNP_UDP_1"/>
    <property type="match status" value="1"/>
</dbReference>
<dbReference type="PANTHER" id="PTHR11904">
    <property type="entry name" value="METHYLTHIOADENOSINE/PURINE NUCLEOSIDE PHOSPHORYLASE"/>
    <property type="match status" value="1"/>
</dbReference>
<dbReference type="InterPro" id="IPR035994">
    <property type="entry name" value="Nucleoside_phosphorylase_sf"/>
</dbReference>
<dbReference type="PROSITE" id="PS01240">
    <property type="entry name" value="PNP_MTAP_2"/>
    <property type="match status" value="1"/>
</dbReference>
<evidence type="ECO:0000256" key="1">
    <source>
        <dbReference type="ARBA" id="ARBA00005058"/>
    </source>
</evidence>
<dbReference type="InterPro" id="IPR000845">
    <property type="entry name" value="Nucleoside_phosphorylase_d"/>
</dbReference>
<dbReference type="NCBIfam" id="TIGR01697">
    <property type="entry name" value="PNPH-PUNA-XAPA"/>
    <property type="match status" value="1"/>
</dbReference>
<keyword evidence="6 10" id="KW-0808">Transferase</keyword>
<keyword evidence="5 10" id="KW-0328">Glycosyltransferase</keyword>